<accession>A0A0V0GZN7</accession>
<proteinExistence type="predicted"/>
<organism evidence="1">
    <name type="scientific">Solanum chacoense</name>
    <name type="common">Chaco potato</name>
    <dbReference type="NCBI Taxonomy" id="4108"/>
    <lineage>
        <taxon>Eukaryota</taxon>
        <taxon>Viridiplantae</taxon>
        <taxon>Streptophyta</taxon>
        <taxon>Embryophyta</taxon>
        <taxon>Tracheophyta</taxon>
        <taxon>Spermatophyta</taxon>
        <taxon>Magnoliopsida</taxon>
        <taxon>eudicotyledons</taxon>
        <taxon>Gunneridae</taxon>
        <taxon>Pentapetalae</taxon>
        <taxon>asterids</taxon>
        <taxon>lamiids</taxon>
        <taxon>Solanales</taxon>
        <taxon>Solanaceae</taxon>
        <taxon>Solanoideae</taxon>
        <taxon>Solaneae</taxon>
        <taxon>Solanum</taxon>
    </lineage>
</organism>
<evidence type="ECO:0000313" key="1">
    <source>
        <dbReference type="EMBL" id="JAP13589.1"/>
    </source>
</evidence>
<reference evidence="1" key="1">
    <citation type="submission" date="2015-12" db="EMBL/GenBank/DDBJ databases">
        <title>Gene expression during late stages of embryo sac development: a critical building block for successful pollen-pistil interactions.</title>
        <authorList>
            <person name="Liu Y."/>
            <person name="Joly V."/>
            <person name="Sabar M."/>
            <person name="Matton D.P."/>
        </authorList>
    </citation>
    <scope>NUCLEOTIDE SEQUENCE</scope>
</reference>
<dbReference type="AlphaFoldDB" id="A0A0V0GZN7"/>
<name>A0A0V0GZN7_SOLCH</name>
<sequence>MLQIPIERNHTYARKTYRQAFLYDTWIAFCDFSFHRHILQSNQLPNFRGPRVSLLILLEPSLVFQIKLPI</sequence>
<protein>
    <submittedName>
        <fullName evidence="1">Putative ovule protein</fullName>
    </submittedName>
</protein>
<dbReference type="EMBL" id="GEDG01027812">
    <property type="protein sequence ID" value="JAP13589.1"/>
    <property type="molecule type" value="Transcribed_RNA"/>
</dbReference>